<dbReference type="GO" id="GO:0030008">
    <property type="term" value="C:TRAPP complex"/>
    <property type="evidence" value="ECO:0000318"/>
    <property type="project" value="GO_Central"/>
</dbReference>
<dbReference type="GO" id="GO:0005802">
    <property type="term" value="C:trans-Golgi network"/>
    <property type="evidence" value="ECO:0000318"/>
    <property type="project" value="GO_Central"/>
</dbReference>
<dbReference type="Pfam" id="PF04051">
    <property type="entry name" value="TRAPP"/>
    <property type="match status" value="1"/>
</dbReference>
<dbReference type="Gene3D" id="3.30.1380.20">
    <property type="entry name" value="Trafficking protein particle complex subunit 3"/>
    <property type="match status" value="1"/>
</dbReference>
<evidence type="ECO:0000313" key="3">
    <source>
        <dbReference type="EMBL" id="CAG79883.1"/>
    </source>
</evidence>
<sequence length="178" mass="20025">MVSSTALELLLAEVVPAALRVSQELTEPEEGSKMAPFGYLVDSESHLDNVYFRVEGYGYRVGRGIAESFSNERPHFADTLDMMKFICKDVWLLLYNKQVDHLKTNHRGTFVFVENQFRGCQRMSAKGGQVETMKGATPYLWFPVGVIRGVLAALGIQADVTFETTQLPVVYFNIHVVQ</sequence>
<dbReference type="AlphaFoldDB" id="Q6C4X8"/>
<dbReference type="InParanoid" id="Q6C4X8"/>
<dbReference type="EMBL" id="CR382131">
    <property type="protein sequence ID" value="CAG79883.1"/>
    <property type="molecule type" value="Genomic_DNA"/>
</dbReference>
<dbReference type="GO" id="GO:0005801">
    <property type="term" value="C:cis-Golgi network"/>
    <property type="evidence" value="ECO:0000318"/>
    <property type="project" value="GO_Central"/>
</dbReference>
<dbReference type="SUPFAM" id="SSF111126">
    <property type="entry name" value="Ligand-binding domain in the NO signalling and Golgi transport"/>
    <property type="match status" value="1"/>
</dbReference>
<gene>
    <name evidence="3" type="ORF">YALI0_E22902g</name>
</gene>
<reference evidence="3 4" key="1">
    <citation type="journal article" date="2004" name="Nature">
        <title>Genome evolution in yeasts.</title>
        <authorList>
            <consortium name="Genolevures"/>
            <person name="Dujon B."/>
            <person name="Sherman D."/>
            <person name="Fischer G."/>
            <person name="Durrens P."/>
            <person name="Casaregola S."/>
            <person name="Lafontaine I."/>
            <person name="de Montigny J."/>
            <person name="Marck C."/>
            <person name="Neuveglise C."/>
            <person name="Talla E."/>
            <person name="Goffard N."/>
            <person name="Frangeul L."/>
            <person name="Aigle M."/>
            <person name="Anthouard V."/>
            <person name="Babour A."/>
            <person name="Barbe V."/>
            <person name="Barnay S."/>
            <person name="Blanchin S."/>
            <person name="Beckerich J.M."/>
            <person name="Beyne E."/>
            <person name="Bleykasten C."/>
            <person name="Boisrame A."/>
            <person name="Boyer J."/>
            <person name="Cattolico L."/>
            <person name="Confanioleri F."/>
            <person name="de Daruvar A."/>
            <person name="Despons L."/>
            <person name="Fabre E."/>
            <person name="Fairhead C."/>
            <person name="Ferry-Dumazet H."/>
            <person name="Groppi A."/>
            <person name="Hantraye F."/>
            <person name="Hennequin C."/>
            <person name="Jauniaux N."/>
            <person name="Joyet P."/>
            <person name="Kachouri R."/>
            <person name="Kerrest A."/>
            <person name="Koszul R."/>
            <person name="Lemaire M."/>
            <person name="Lesur I."/>
            <person name="Ma L."/>
            <person name="Muller H."/>
            <person name="Nicaud J.M."/>
            <person name="Nikolski M."/>
            <person name="Oztas S."/>
            <person name="Ozier-Kalogeropoulos O."/>
            <person name="Pellenz S."/>
            <person name="Potier S."/>
            <person name="Richard G.F."/>
            <person name="Straub M.L."/>
            <person name="Suleau A."/>
            <person name="Swennene D."/>
            <person name="Tekaia F."/>
            <person name="Wesolowski-Louvel M."/>
            <person name="Westhof E."/>
            <person name="Wirth B."/>
            <person name="Zeniou-Meyer M."/>
            <person name="Zivanovic I."/>
            <person name="Bolotin-Fukuhara M."/>
            <person name="Thierry A."/>
            <person name="Bouchier C."/>
            <person name="Caudron B."/>
            <person name="Scarpelli C."/>
            <person name="Gaillardin C."/>
            <person name="Weissenbach J."/>
            <person name="Wincker P."/>
            <person name="Souciet J.L."/>
        </authorList>
    </citation>
    <scope>NUCLEOTIDE SEQUENCE [LARGE SCALE GENOMIC DNA]</scope>
    <source>
        <strain evidence="4">CLIB 122 / E 150</strain>
    </source>
</reference>
<dbReference type="OrthoDB" id="941624at2759"/>
<feature type="signal peptide" evidence="2">
    <location>
        <begin position="1"/>
        <end position="17"/>
    </location>
</feature>
<evidence type="ECO:0000256" key="2">
    <source>
        <dbReference type="SAM" id="SignalP"/>
    </source>
</evidence>
<protein>
    <submittedName>
        <fullName evidence="3">YALI0E22902p</fullName>
    </submittedName>
</protein>
<dbReference type="GO" id="GO:0006888">
    <property type="term" value="P:endoplasmic reticulum to Golgi vesicle-mediated transport"/>
    <property type="evidence" value="ECO:0000318"/>
    <property type="project" value="GO_Central"/>
</dbReference>
<organism evidence="3 4">
    <name type="scientific">Yarrowia lipolytica (strain CLIB 122 / E 150)</name>
    <name type="common">Yeast</name>
    <name type="synonym">Candida lipolytica</name>
    <dbReference type="NCBI Taxonomy" id="284591"/>
    <lineage>
        <taxon>Eukaryota</taxon>
        <taxon>Fungi</taxon>
        <taxon>Dikarya</taxon>
        <taxon>Ascomycota</taxon>
        <taxon>Saccharomycotina</taxon>
        <taxon>Dipodascomycetes</taxon>
        <taxon>Dipodascales</taxon>
        <taxon>Dipodascales incertae sedis</taxon>
        <taxon>Yarrowia</taxon>
    </lineage>
</organism>
<dbReference type="CDD" id="cd14944">
    <property type="entry name" value="TRAPPC6A_Trs33"/>
    <property type="match status" value="1"/>
</dbReference>
<dbReference type="InterPro" id="IPR037992">
    <property type="entry name" value="TRAPPC6/Trs33"/>
</dbReference>
<proteinExistence type="inferred from homology"/>
<dbReference type="OMA" id="PYLEIPC"/>
<feature type="chain" id="PRO_5004271681" evidence="2">
    <location>
        <begin position="18"/>
        <end position="178"/>
    </location>
</feature>
<name>Q6C4X8_YARLI</name>
<dbReference type="InterPro" id="IPR007194">
    <property type="entry name" value="TRAPP_component"/>
</dbReference>
<dbReference type="KEGG" id="yli:2912917"/>
<dbReference type="PANTHER" id="PTHR12817">
    <property type="entry name" value="TRAFFICKING PROTEIN PARTICLE COMPLEX SUBUNIT 6B"/>
    <property type="match status" value="1"/>
</dbReference>
<dbReference type="STRING" id="284591.Q6C4X8"/>
<dbReference type="InterPro" id="IPR024096">
    <property type="entry name" value="NO_sig/Golgi_transp_ligand-bd"/>
</dbReference>
<evidence type="ECO:0000313" key="4">
    <source>
        <dbReference type="Proteomes" id="UP000001300"/>
    </source>
</evidence>
<dbReference type="Proteomes" id="UP000001300">
    <property type="component" value="Chromosome E"/>
</dbReference>
<keyword evidence="2" id="KW-0732">Signal</keyword>
<dbReference type="HOGENOM" id="CLU_076409_0_1_1"/>
<keyword evidence="4" id="KW-1185">Reference proteome</keyword>
<accession>Q6C4X8</accession>
<comment type="similarity">
    <text evidence="1">Belongs to the TRAPP small subunits family. BET3 subfamily.</text>
</comment>
<dbReference type="VEuPathDB" id="FungiDB:YALI0_E22902g"/>
<dbReference type="PANTHER" id="PTHR12817:SF0">
    <property type="entry name" value="GEO08327P1"/>
    <property type="match status" value="1"/>
</dbReference>
<evidence type="ECO:0000256" key="1">
    <source>
        <dbReference type="ARBA" id="ARBA00006218"/>
    </source>
</evidence>